<evidence type="ECO:0000313" key="2">
    <source>
        <dbReference type="EMBL" id="OGG88127.1"/>
    </source>
</evidence>
<name>A0A1F6FQK5_9BACT</name>
<proteinExistence type="predicted"/>
<dbReference type="AlphaFoldDB" id="A0A1F6FQK5"/>
<dbReference type="EMBL" id="MFMT01000028">
    <property type="protein sequence ID" value="OGG88127.1"/>
    <property type="molecule type" value="Genomic_DNA"/>
</dbReference>
<evidence type="ECO:0000313" key="3">
    <source>
        <dbReference type="Proteomes" id="UP000179230"/>
    </source>
</evidence>
<feature type="chain" id="PRO_5009524426" evidence="1">
    <location>
        <begin position="21"/>
        <end position="182"/>
    </location>
</feature>
<dbReference type="Proteomes" id="UP000179230">
    <property type="component" value="Unassembled WGS sequence"/>
</dbReference>
<protein>
    <submittedName>
        <fullName evidence="2">Uncharacterized protein</fullName>
    </submittedName>
</protein>
<comment type="caution">
    <text evidence="2">The sequence shown here is derived from an EMBL/GenBank/DDBJ whole genome shotgun (WGS) entry which is preliminary data.</text>
</comment>
<feature type="signal peptide" evidence="1">
    <location>
        <begin position="1"/>
        <end position="20"/>
    </location>
</feature>
<gene>
    <name evidence="2" type="ORF">A2592_00090</name>
</gene>
<keyword evidence="1" id="KW-0732">Signal</keyword>
<evidence type="ECO:0000256" key="1">
    <source>
        <dbReference type="SAM" id="SignalP"/>
    </source>
</evidence>
<organism evidence="2 3">
    <name type="scientific">Candidatus Kaiserbacteria bacterium RIFOXYD1_FULL_42_15</name>
    <dbReference type="NCBI Taxonomy" id="1798532"/>
    <lineage>
        <taxon>Bacteria</taxon>
        <taxon>Candidatus Kaiseribacteriota</taxon>
    </lineage>
</organism>
<reference evidence="2 3" key="1">
    <citation type="journal article" date="2016" name="Nat. Commun.">
        <title>Thousands of microbial genomes shed light on interconnected biogeochemical processes in an aquifer system.</title>
        <authorList>
            <person name="Anantharaman K."/>
            <person name="Brown C.T."/>
            <person name="Hug L.A."/>
            <person name="Sharon I."/>
            <person name="Castelle C.J."/>
            <person name="Probst A.J."/>
            <person name="Thomas B.C."/>
            <person name="Singh A."/>
            <person name="Wilkins M.J."/>
            <person name="Karaoz U."/>
            <person name="Brodie E.L."/>
            <person name="Williams K.H."/>
            <person name="Hubbard S.S."/>
            <person name="Banfield J.F."/>
        </authorList>
    </citation>
    <scope>NUCLEOTIDE SEQUENCE [LARGE SCALE GENOMIC DNA]</scope>
</reference>
<sequence length="182" mass="19971">MKLILFVIAMAVGMVNSAFAERPTITVSCANVTADACETMIAALKRAPYIGPIRPAEEPMACARVVSYGPSPVVWVNGTNRHAPVIEDTGVVYTEPFGLNRQWTVTESCIPLRLLNGVSNLTLCTGLGEEGYHWALTSKELALMKKTGHFTSYAPFLEVYDRNSLPVDRVRALYSARYGAHY</sequence>
<accession>A0A1F6FQK5</accession>